<dbReference type="Proteomes" id="UP001595846">
    <property type="component" value="Unassembled WGS sequence"/>
</dbReference>
<dbReference type="GeneID" id="73901641"/>
<feature type="compositionally biased region" description="Low complexity" evidence="1">
    <location>
        <begin position="14"/>
        <end position="29"/>
    </location>
</feature>
<evidence type="ECO:0000313" key="4">
    <source>
        <dbReference type="EMBL" id="MFC3960271.1"/>
    </source>
</evidence>
<gene>
    <name evidence="4" type="ORF">ACFOUR_18100</name>
</gene>
<feature type="region of interest" description="Disordered" evidence="1">
    <location>
        <begin position="1"/>
        <end position="35"/>
    </location>
</feature>
<feature type="transmembrane region" description="Helical" evidence="2">
    <location>
        <begin position="54"/>
        <end position="72"/>
    </location>
</feature>
<organism evidence="4 5">
    <name type="scientific">Halovivax cerinus</name>
    <dbReference type="NCBI Taxonomy" id="1487865"/>
    <lineage>
        <taxon>Archaea</taxon>
        <taxon>Methanobacteriati</taxon>
        <taxon>Methanobacteriota</taxon>
        <taxon>Stenosarchaea group</taxon>
        <taxon>Halobacteria</taxon>
        <taxon>Halobacteriales</taxon>
        <taxon>Natrialbaceae</taxon>
        <taxon>Halovivax</taxon>
    </lineage>
</organism>
<keyword evidence="2" id="KW-0812">Transmembrane</keyword>
<evidence type="ECO:0000256" key="2">
    <source>
        <dbReference type="SAM" id="Phobius"/>
    </source>
</evidence>
<keyword evidence="5" id="KW-1185">Reference proteome</keyword>
<reference evidence="4 5" key="1">
    <citation type="journal article" date="2019" name="Int. J. Syst. Evol. Microbiol.">
        <title>The Global Catalogue of Microorganisms (GCM) 10K type strain sequencing project: providing services to taxonomists for standard genome sequencing and annotation.</title>
        <authorList>
            <consortium name="The Broad Institute Genomics Platform"/>
            <consortium name="The Broad Institute Genome Sequencing Center for Infectious Disease"/>
            <person name="Wu L."/>
            <person name="Ma J."/>
        </authorList>
    </citation>
    <scope>NUCLEOTIDE SEQUENCE [LARGE SCALE GENOMIC DNA]</scope>
    <source>
        <strain evidence="4 5">IBRC-M 10256</strain>
    </source>
</reference>
<comment type="caution">
    <text evidence="4">The sequence shown here is derived from an EMBL/GenBank/DDBJ whole genome shotgun (WGS) entry which is preliminary data.</text>
</comment>
<protein>
    <recommendedName>
        <fullName evidence="3">DUF8059 domain-containing protein</fullName>
    </recommendedName>
</protein>
<evidence type="ECO:0000313" key="5">
    <source>
        <dbReference type="Proteomes" id="UP001595846"/>
    </source>
</evidence>
<feature type="domain" description="DUF8059" evidence="3">
    <location>
        <begin position="35"/>
        <end position="93"/>
    </location>
</feature>
<dbReference type="AlphaFoldDB" id="A0ABD5NT79"/>
<dbReference type="EMBL" id="JBHSAQ010000016">
    <property type="protein sequence ID" value="MFC3960271.1"/>
    <property type="molecule type" value="Genomic_DNA"/>
</dbReference>
<name>A0ABD5NT79_9EURY</name>
<dbReference type="InterPro" id="IPR058372">
    <property type="entry name" value="DUF8059"/>
</dbReference>
<dbReference type="Pfam" id="PF26248">
    <property type="entry name" value="DUF8059"/>
    <property type="match status" value="1"/>
</dbReference>
<proteinExistence type="predicted"/>
<evidence type="ECO:0000256" key="1">
    <source>
        <dbReference type="SAM" id="MobiDB-lite"/>
    </source>
</evidence>
<accession>A0ABD5NT79</accession>
<evidence type="ECO:0000259" key="3">
    <source>
        <dbReference type="Pfam" id="PF26248"/>
    </source>
</evidence>
<keyword evidence="2" id="KW-1133">Transmembrane helix</keyword>
<sequence length="93" mass="9445">MKLSTASRRAVRRSGTGPPAGATGSTTGPVRSTEPGVVWLGEGFGLTFRMPTGFLWGAALILSMLLMLYATVTNDGDDDVSGAGSGRGAPADD</sequence>
<dbReference type="RefSeq" id="WP_256532549.1">
    <property type="nucleotide sequence ID" value="NZ_CP101824.1"/>
</dbReference>
<keyword evidence="2" id="KW-0472">Membrane</keyword>